<accession>A0ABT5V942</accession>
<dbReference type="RefSeq" id="WP_275116610.1">
    <property type="nucleotide sequence ID" value="NZ_JAOTPO010000001.1"/>
</dbReference>
<evidence type="ECO:0000313" key="2">
    <source>
        <dbReference type="Proteomes" id="UP001148125"/>
    </source>
</evidence>
<evidence type="ECO:0000313" key="1">
    <source>
        <dbReference type="EMBL" id="MDE5411982.1"/>
    </source>
</evidence>
<name>A0ABT5V942_9BACI</name>
<proteinExistence type="predicted"/>
<sequence>MVNLQKAIRVLTEYEELDVVPTTPEEVEKTAYYYFPCKLKERRQA</sequence>
<gene>
    <name evidence="1" type="ORF">N7Z68_01115</name>
</gene>
<comment type="caution">
    <text evidence="1">The sequence shown here is derived from an EMBL/GenBank/DDBJ whole genome shotgun (WGS) entry which is preliminary data.</text>
</comment>
<protein>
    <submittedName>
        <fullName evidence="1">Uncharacterized protein</fullName>
    </submittedName>
</protein>
<keyword evidence="2" id="KW-1185">Reference proteome</keyword>
<organism evidence="1 2">
    <name type="scientific">Alkalihalobacterium chitinilyticum</name>
    <dbReference type="NCBI Taxonomy" id="2980103"/>
    <lineage>
        <taxon>Bacteria</taxon>
        <taxon>Bacillati</taxon>
        <taxon>Bacillota</taxon>
        <taxon>Bacilli</taxon>
        <taxon>Bacillales</taxon>
        <taxon>Bacillaceae</taxon>
        <taxon>Alkalihalobacterium</taxon>
    </lineage>
</organism>
<dbReference type="EMBL" id="JAOTPO010000001">
    <property type="protein sequence ID" value="MDE5411982.1"/>
    <property type="molecule type" value="Genomic_DNA"/>
</dbReference>
<reference evidence="1" key="1">
    <citation type="submission" date="2024-05" db="EMBL/GenBank/DDBJ databases">
        <title>Alkalihalobacillus sp. strain MEB203 novel alkaliphilic bacterium from Lonar Lake, India.</title>
        <authorList>
            <person name="Joshi A."/>
            <person name="Thite S."/>
            <person name="Mengade P."/>
        </authorList>
    </citation>
    <scope>NUCLEOTIDE SEQUENCE</scope>
    <source>
        <strain evidence="1">MEB 203</strain>
    </source>
</reference>
<dbReference type="Proteomes" id="UP001148125">
    <property type="component" value="Unassembled WGS sequence"/>
</dbReference>